<dbReference type="EMBL" id="CP064056">
    <property type="protein sequence ID" value="QPM74600.1"/>
    <property type="molecule type" value="Genomic_DNA"/>
</dbReference>
<name>A0A7T1AYT0_9STAP</name>
<dbReference type="Proteomes" id="UP000594455">
    <property type="component" value="Chromosome"/>
</dbReference>
<dbReference type="KEGG" id="sllo:ISP08_09655"/>
<sequence>MKNKKSIEQYLLGQIEKDNPVQVEKVQRYLNLLDIFYKLDKDIKEHGTLVETKNASQTFLKPNPAVAEKNKINSSLLSIEKSFGFEKVEIEESPTSSGLL</sequence>
<keyword evidence="2" id="KW-1185">Reference proteome</keyword>
<proteinExistence type="predicted"/>
<dbReference type="RefSeq" id="WP_195718484.1">
    <property type="nucleotide sequence ID" value="NZ_CP064056.1"/>
</dbReference>
<protein>
    <submittedName>
        <fullName evidence="1">P27 family phage terminase small subunit</fullName>
    </submittedName>
</protein>
<dbReference type="InterPro" id="IPR006448">
    <property type="entry name" value="Phage_term_ssu_P27"/>
</dbReference>
<evidence type="ECO:0000313" key="2">
    <source>
        <dbReference type="Proteomes" id="UP000594455"/>
    </source>
</evidence>
<accession>A0A7T1AYT0</accession>
<dbReference type="Pfam" id="PF05119">
    <property type="entry name" value="Terminase_4"/>
    <property type="match status" value="1"/>
</dbReference>
<gene>
    <name evidence="1" type="ORF">ISP08_09655</name>
</gene>
<evidence type="ECO:0000313" key="1">
    <source>
        <dbReference type="EMBL" id="QPM74600.1"/>
    </source>
</evidence>
<organism evidence="1 2">
    <name type="scientific">Staphylococcus lloydii</name>
    <dbReference type="NCBI Taxonomy" id="2781774"/>
    <lineage>
        <taxon>Bacteria</taxon>
        <taxon>Bacillati</taxon>
        <taxon>Bacillota</taxon>
        <taxon>Bacilli</taxon>
        <taxon>Bacillales</taxon>
        <taxon>Staphylococcaceae</taxon>
        <taxon>Staphylococcus</taxon>
    </lineage>
</organism>
<dbReference type="AlphaFoldDB" id="A0A7T1AYT0"/>
<reference evidence="1 2" key="1">
    <citation type="submission" date="2020-10" db="EMBL/GenBank/DDBJ databases">
        <title>Closed genome sequences of Staphylococcus lloydii sp. nov. and Staphylococcus durrellii sp. nov. Isolated from Captive Fruit Bats (Pteropus livingstonii).</title>
        <authorList>
            <person name="Fountain K."/>
        </authorList>
    </citation>
    <scope>NUCLEOTIDE SEQUENCE [LARGE SCALE GENOMIC DNA]</scope>
    <source>
        <strain evidence="1 2">23_2_7_LY</strain>
    </source>
</reference>